<evidence type="ECO:0000259" key="2">
    <source>
        <dbReference type="Pfam" id="PF12850"/>
    </source>
</evidence>
<dbReference type="RefSeq" id="WP_048724354.1">
    <property type="nucleotide sequence ID" value="NZ_CP024101.1"/>
</dbReference>
<evidence type="ECO:0000313" key="4">
    <source>
        <dbReference type="Proteomes" id="UP000242164"/>
    </source>
</evidence>
<dbReference type="CDD" id="cd00838">
    <property type="entry name" value="MPP_superfamily"/>
    <property type="match status" value="1"/>
</dbReference>
<organism evidence="3 4">
    <name type="scientific">Bacillus cytotoxicus</name>
    <dbReference type="NCBI Taxonomy" id="580165"/>
    <lineage>
        <taxon>Bacteria</taxon>
        <taxon>Bacillati</taxon>
        <taxon>Bacillota</taxon>
        <taxon>Bacilli</taxon>
        <taxon>Bacillales</taxon>
        <taxon>Bacillaceae</taxon>
        <taxon>Bacillus</taxon>
        <taxon>Bacillus cereus group</taxon>
    </lineage>
</organism>
<dbReference type="InterPro" id="IPR050126">
    <property type="entry name" value="Ap4A_hydrolase"/>
</dbReference>
<dbReference type="Gene3D" id="3.60.21.10">
    <property type="match status" value="1"/>
</dbReference>
<proteinExistence type="inferred from homology"/>
<dbReference type="InterPro" id="IPR011152">
    <property type="entry name" value="Pesterase_MJ0912"/>
</dbReference>
<feature type="domain" description="Calcineurin-like phosphoesterase" evidence="2">
    <location>
        <begin position="3"/>
        <end position="192"/>
    </location>
</feature>
<dbReference type="InterPro" id="IPR024654">
    <property type="entry name" value="Calcineurin-like_PHP_lpxH"/>
</dbReference>
<dbReference type="PIRSF" id="PIRSF000883">
    <property type="entry name" value="Pesterase_MJ0912"/>
    <property type="match status" value="1"/>
</dbReference>
<dbReference type="SUPFAM" id="SSF56300">
    <property type="entry name" value="Metallo-dependent phosphatases"/>
    <property type="match status" value="1"/>
</dbReference>
<dbReference type="Proteomes" id="UP000242164">
    <property type="component" value="Unassembled WGS sequence"/>
</dbReference>
<dbReference type="PANTHER" id="PTHR42850">
    <property type="entry name" value="METALLOPHOSPHOESTERASE"/>
    <property type="match status" value="1"/>
</dbReference>
<comment type="similarity">
    <text evidence="1">Belongs to the metallophosphoesterase superfamily. YfcE family.</text>
</comment>
<dbReference type="AlphaFoldDB" id="A0AAX2CHV0"/>
<dbReference type="GO" id="GO:0016791">
    <property type="term" value="F:phosphatase activity"/>
    <property type="evidence" value="ECO:0007669"/>
    <property type="project" value="TreeGrafter"/>
</dbReference>
<dbReference type="Pfam" id="PF12850">
    <property type="entry name" value="Metallophos_2"/>
    <property type="match status" value="1"/>
</dbReference>
<dbReference type="EMBL" id="FMIK01000028">
    <property type="protein sequence ID" value="SCL94048.1"/>
    <property type="molecule type" value="Genomic_DNA"/>
</dbReference>
<accession>A0AAX2CHV0</accession>
<gene>
    <name evidence="3" type="ORF">BCB44BAC_02302</name>
</gene>
<reference evidence="3 4" key="1">
    <citation type="submission" date="2016-08" db="EMBL/GenBank/DDBJ databases">
        <authorList>
            <person name="Loux V."/>
            <person name="Rue O."/>
        </authorList>
    </citation>
    <scope>NUCLEOTIDE SEQUENCE [LARGE SCALE GENOMIC DNA]</scope>
    <source>
        <strain evidence="3 4">AFSSA_08CEB44bac</strain>
    </source>
</reference>
<sequence length="246" mass="28253">MDKIAIISDIHGNIPALETVLEDIKLRGIERIFCLGDLVGKGPQSSDVIDIVRKECEQVVMGNWDDFITKPTEFETLKWHQNQLSEEQMDYLRELPFSIEFMMSGKLIRMFHASPRSVYERIQPHATREERMSMFENSHVTQNIEGDRKPDVVCYGDVHQAFVQNFKGKTLCNAGSVGNPLEITQSSYLIFEGIYDQKEPASFSIQLVRLPYNIELAIQIAKECNMPEIDAYIQELTTAQYRGLKK</sequence>
<evidence type="ECO:0000256" key="1">
    <source>
        <dbReference type="ARBA" id="ARBA00008950"/>
    </source>
</evidence>
<name>A0AAX2CHV0_9BACI</name>
<dbReference type="GO" id="GO:0005737">
    <property type="term" value="C:cytoplasm"/>
    <property type="evidence" value="ECO:0007669"/>
    <property type="project" value="TreeGrafter"/>
</dbReference>
<comment type="caution">
    <text evidence="3">The sequence shown here is derived from an EMBL/GenBank/DDBJ whole genome shotgun (WGS) entry which is preliminary data.</text>
</comment>
<dbReference type="InterPro" id="IPR029052">
    <property type="entry name" value="Metallo-depent_PP-like"/>
</dbReference>
<dbReference type="PANTHER" id="PTHR42850:SF2">
    <property type="entry name" value="BLL5683 PROTEIN"/>
    <property type="match status" value="1"/>
</dbReference>
<evidence type="ECO:0000313" key="3">
    <source>
        <dbReference type="EMBL" id="SCL94048.1"/>
    </source>
</evidence>
<protein>
    <submittedName>
        <fullName evidence="3">Metallophosphoesterase</fullName>
    </submittedName>
</protein>